<evidence type="ECO:0000256" key="4">
    <source>
        <dbReference type="ARBA" id="ARBA00023242"/>
    </source>
</evidence>
<keyword evidence="4" id="KW-0539">Nucleus</keyword>
<dbReference type="PANTHER" id="PTHR13408:SF0">
    <property type="entry name" value="DNA-DIRECTED RNA POLYMERASE III SUBUNIT RPC4"/>
    <property type="match status" value="1"/>
</dbReference>
<keyword evidence="7" id="KW-1185">Reference proteome</keyword>
<dbReference type="GO" id="GO:0042797">
    <property type="term" value="P:tRNA transcription by RNA polymerase III"/>
    <property type="evidence" value="ECO:0007669"/>
    <property type="project" value="TreeGrafter"/>
</dbReference>
<reference evidence="6 7" key="2">
    <citation type="journal article" date="2017" name="Sci. Rep.">
        <title>Ant-infecting Ophiocordyceps genomes reveal a high diversity of potential behavioral manipulation genes and a possible major role for enterotoxins.</title>
        <authorList>
            <person name="de Bekker C."/>
            <person name="Ohm R.A."/>
            <person name="Evans H.C."/>
            <person name="Brachmann A."/>
            <person name="Hughes D.P."/>
        </authorList>
    </citation>
    <scope>NUCLEOTIDE SEQUENCE [LARGE SCALE GENOMIC DNA]</scope>
    <source>
        <strain evidence="6 7">SC16a</strain>
    </source>
</reference>
<accession>A0A2A9P7G0</accession>
<feature type="region of interest" description="Disordered" evidence="5">
    <location>
        <begin position="265"/>
        <end position="285"/>
    </location>
</feature>
<keyword evidence="2" id="KW-0240">DNA-directed RNA polymerase</keyword>
<feature type="compositionally biased region" description="Low complexity" evidence="5">
    <location>
        <begin position="406"/>
        <end position="419"/>
    </location>
</feature>
<organism evidence="6 7">
    <name type="scientific">Ophiocordyceps unilateralis</name>
    <name type="common">Zombie-ant fungus</name>
    <name type="synonym">Torrubia unilateralis</name>
    <dbReference type="NCBI Taxonomy" id="268505"/>
    <lineage>
        <taxon>Eukaryota</taxon>
        <taxon>Fungi</taxon>
        <taxon>Dikarya</taxon>
        <taxon>Ascomycota</taxon>
        <taxon>Pezizomycotina</taxon>
        <taxon>Sordariomycetes</taxon>
        <taxon>Hypocreomycetidae</taxon>
        <taxon>Hypocreales</taxon>
        <taxon>Ophiocordycipitaceae</taxon>
        <taxon>Ophiocordyceps</taxon>
    </lineage>
</organism>
<dbReference type="GO" id="GO:0005666">
    <property type="term" value="C:RNA polymerase III complex"/>
    <property type="evidence" value="ECO:0007669"/>
    <property type="project" value="InterPro"/>
</dbReference>
<dbReference type="PANTHER" id="PTHR13408">
    <property type="entry name" value="DNA-DIRECTED RNA POLYMERASE III"/>
    <property type="match status" value="1"/>
</dbReference>
<evidence type="ECO:0000313" key="6">
    <source>
        <dbReference type="EMBL" id="PFH57134.1"/>
    </source>
</evidence>
<proteinExistence type="predicted"/>
<dbReference type="OrthoDB" id="5836119at2759"/>
<name>A0A2A9P7G0_OPHUN</name>
<evidence type="ECO:0000256" key="2">
    <source>
        <dbReference type="ARBA" id="ARBA00022478"/>
    </source>
</evidence>
<feature type="region of interest" description="Disordered" evidence="5">
    <location>
        <begin position="35"/>
        <end position="146"/>
    </location>
</feature>
<sequence>MVLFTIIIATQYRYPKSLSNIDTTSLPFLKTMASRISGRGGAPSDRRPTSTESADDGGRSEAGPATRASSSGRFRPKAIRRDEADRDELARREAQKASERAAEELRARGRSRFRSKRSRGDAMGSRGRGISTASGPFSGGFSGASSSGGAFRSGGGGGGGGFFGGGGGGGARSNQTDTKAFAAADGSQSRRETRINADKLHVMTADEELDSDDEAMRAALHSRPSSSALPMGIYRREHQDTGIVVATTAELEAAEKAKAVVGEEESLWVDGDDGRPLPCQPTESGVWDAKLDGVRIKKEEVDGDAMDLDRPTSSKEVAGDEVKSKRSPKVAGTDLEERNLGEDMALLASELGAVSVSVSVSDSEPTKPETTNKDGRLYLFQFPPLLPPLRPTKASATSTKVKFQDTSSSRSPSPSTSPTGRGQGLYGFDAKTMKQGGLIGSMRVHRSGRTEIDWGCNSSPTLEMSPGAPVSFVTTAVIVEESDQQQEQQQQQQQQQQQGVVGGYSFAMGPVMGRFVVAPVWAEEEDWDVDLQHVCS</sequence>
<evidence type="ECO:0000256" key="1">
    <source>
        <dbReference type="ARBA" id="ARBA00004123"/>
    </source>
</evidence>
<dbReference type="Proteomes" id="UP000037136">
    <property type="component" value="Unassembled WGS sequence"/>
</dbReference>
<dbReference type="EMBL" id="LAZP02000451">
    <property type="protein sequence ID" value="PFH57134.1"/>
    <property type="molecule type" value="Genomic_DNA"/>
</dbReference>
<reference evidence="6 7" key="1">
    <citation type="journal article" date="2015" name="BMC Genomics">
        <title>Gene expression during zombie ant biting behavior reflects the complexity underlying fungal parasitic behavioral manipulation.</title>
        <authorList>
            <person name="de Bekker C."/>
            <person name="Ohm R.A."/>
            <person name="Loreto R.G."/>
            <person name="Sebastian A."/>
            <person name="Albert I."/>
            <person name="Merrow M."/>
            <person name="Brachmann A."/>
            <person name="Hughes D.P."/>
        </authorList>
    </citation>
    <scope>NUCLEOTIDE SEQUENCE [LARGE SCALE GENOMIC DNA]</scope>
    <source>
        <strain evidence="6 7">SC16a</strain>
    </source>
</reference>
<keyword evidence="3" id="KW-0804">Transcription</keyword>
<evidence type="ECO:0000313" key="7">
    <source>
        <dbReference type="Proteomes" id="UP000037136"/>
    </source>
</evidence>
<evidence type="ECO:0000256" key="3">
    <source>
        <dbReference type="ARBA" id="ARBA00023163"/>
    </source>
</evidence>
<feature type="compositionally biased region" description="Basic and acidic residues" evidence="5">
    <location>
        <begin position="79"/>
        <end position="107"/>
    </location>
</feature>
<feature type="region of interest" description="Disordered" evidence="5">
    <location>
        <begin position="304"/>
        <end position="335"/>
    </location>
</feature>
<gene>
    <name evidence="6" type="ORF">XA68_15474</name>
</gene>
<dbReference type="InterPro" id="IPR007811">
    <property type="entry name" value="RPC4"/>
</dbReference>
<dbReference type="GO" id="GO:0003677">
    <property type="term" value="F:DNA binding"/>
    <property type="evidence" value="ECO:0007669"/>
    <property type="project" value="InterPro"/>
</dbReference>
<feature type="compositionally biased region" description="Polar residues" evidence="5">
    <location>
        <begin position="394"/>
        <end position="405"/>
    </location>
</feature>
<comment type="subcellular location">
    <subcellularLocation>
        <location evidence="1">Nucleus</location>
    </subcellularLocation>
</comment>
<feature type="compositionally biased region" description="Basic residues" evidence="5">
    <location>
        <begin position="108"/>
        <end position="117"/>
    </location>
</feature>
<protein>
    <submittedName>
        <fullName evidence="6">Uncharacterized protein</fullName>
    </submittedName>
</protein>
<evidence type="ECO:0000256" key="5">
    <source>
        <dbReference type="SAM" id="MobiDB-lite"/>
    </source>
</evidence>
<feature type="region of interest" description="Disordered" evidence="5">
    <location>
        <begin position="389"/>
        <end position="427"/>
    </location>
</feature>
<dbReference type="AlphaFoldDB" id="A0A2A9P7G0"/>
<comment type="caution">
    <text evidence="6">The sequence shown here is derived from an EMBL/GenBank/DDBJ whole genome shotgun (WGS) entry which is preliminary data.</text>
</comment>
<feature type="compositionally biased region" description="Basic and acidic residues" evidence="5">
    <location>
        <begin position="307"/>
        <end position="324"/>
    </location>
</feature>
<dbReference type="Pfam" id="PF05132">
    <property type="entry name" value="RNA_pol_Rpc4"/>
    <property type="match status" value="1"/>
</dbReference>